<evidence type="ECO:0000313" key="3">
    <source>
        <dbReference type="Proteomes" id="UP000192596"/>
    </source>
</evidence>
<organism evidence="2 3">
    <name type="scientific">Cryoendolithus antarcticus</name>
    <dbReference type="NCBI Taxonomy" id="1507870"/>
    <lineage>
        <taxon>Eukaryota</taxon>
        <taxon>Fungi</taxon>
        <taxon>Dikarya</taxon>
        <taxon>Ascomycota</taxon>
        <taxon>Pezizomycotina</taxon>
        <taxon>Dothideomycetes</taxon>
        <taxon>Dothideomycetidae</taxon>
        <taxon>Cladosporiales</taxon>
        <taxon>Cladosporiaceae</taxon>
        <taxon>Cryoendolithus</taxon>
    </lineage>
</organism>
<evidence type="ECO:0000259" key="1">
    <source>
        <dbReference type="PROSITE" id="PS50097"/>
    </source>
</evidence>
<dbReference type="Pfam" id="PF00651">
    <property type="entry name" value="BTB"/>
    <property type="match status" value="1"/>
</dbReference>
<reference evidence="3" key="1">
    <citation type="submission" date="2017-03" db="EMBL/GenBank/DDBJ databases">
        <title>Genomes of endolithic fungi from Antarctica.</title>
        <authorList>
            <person name="Coleine C."/>
            <person name="Masonjones S."/>
            <person name="Stajich J.E."/>
        </authorList>
    </citation>
    <scope>NUCLEOTIDE SEQUENCE [LARGE SCALE GENOMIC DNA]</scope>
    <source>
        <strain evidence="3">CCFEE 5527</strain>
    </source>
</reference>
<dbReference type="Proteomes" id="UP000192596">
    <property type="component" value="Unassembled WGS sequence"/>
</dbReference>
<dbReference type="AlphaFoldDB" id="A0A1V8TGI4"/>
<dbReference type="PROSITE" id="PS50097">
    <property type="entry name" value="BTB"/>
    <property type="match status" value="1"/>
</dbReference>
<dbReference type="PANTHER" id="PTHR47843">
    <property type="entry name" value="BTB DOMAIN-CONTAINING PROTEIN-RELATED"/>
    <property type="match status" value="1"/>
</dbReference>
<dbReference type="InterPro" id="IPR011333">
    <property type="entry name" value="SKP1/BTB/POZ_sf"/>
</dbReference>
<dbReference type="InParanoid" id="A0A1V8TGI4"/>
<gene>
    <name evidence="2" type="ORF">B0A48_03790</name>
</gene>
<dbReference type="EMBL" id="NAJO01000008">
    <property type="protein sequence ID" value="OQO10493.1"/>
    <property type="molecule type" value="Genomic_DNA"/>
</dbReference>
<evidence type="ECO:0000313" key="2">
    <source>
        <dbReference type="EMBL" id="OQO10493.1"/>
    </source>
</evidence>
<dbReference type="CDD" id="cd18186">
    <property type="entry name" value="BTB_POZ_ZBTB_KLHL-like"/>
    <property type="match status" value="1"/>
</dbReference>
<keyword evidence="3" id="KW-1185">Reference proteome</keyword>
<dbReference type="SMART" id="SM00225">
    <property type="entry name" value="BTB"/>
    <property type="match status" value="1"/>
</dbReference>
<proteinExistence type="predicted"/>
<sequence>MADTNSIRVTEGNAAEPPLLTGVKSLFGNARYADFTVTCEGRKRKIHKAIVCTQNEWLAKDFEGEDDVGISILVRKVFGADIDLLQDAIKTSFNFEDCRPDVVNAMLSYMYNGDYSYDEETMREAEVEHHIQVAILAHHYSIEPLEAMACQKLQTILDCKWNDLEFVNAIESVYDKEGTYYPGELSPVKAVVVGVARKHILDLIWKYEATADFHCVAERNPGFLLDILARQTVLVSSDSGYERVRCPYHSSCSGRGTVPLLLGRSSESDRIRLRCPGGKEQSLDDWLPYIVR</sequence>
<protein>
    <recommendedName>
        <fullName evidence="1">BTB domain-containing protein</fullName>
    </recommendedName>
</protein>
<name>A0A1V8TGI4_9PEZI</name>
<feature type="domain" description="BTB" evidence="1">
    <location>
        <begin position="33"/>
        <end position="119"/>
    </location>
</feature>
<accession>A0A1V8TGI4</accession>
<dbReference type="PANTHER" id="PTHR47843:SF5">
    <property type="entry name" value="BTB_POZ DOMAIN PROTEIN"/>
    <property type="match status" value="1"/>
</dbReference>
<dbReference type="STRING" id="1507870.A0A1V8TGI4"/>
<dbReference type="OrthoDB" id="6359816at2759"/>
<dbReference type="SUPFAM" id="SSF54695">
    <property type="entry name" value="POZ domain"/>
    <property type="match status" value="1"/>
</dbReference>
<dbReference type="Gene3D" id="3.30.710.10">
    <property type="entry name" value="Potassium Channel Kv1.1, Chain A"/>
    <property type="match status" value="1"/>
</dbReference>
<dbReference type="InterPro" id="IPR000210">
    <property type="entry name" value="BTB/POZ_dom"/>
</dbReference>
<comment type="caution">
    <text evidence="2">The sequence shown here is derived from an EMBL/GenBank/DDBJ whole genome shotgun (WGS) entry which is preliminary data.</text>
</comment>